<keyword evidence="2" id="KW-1185">Reference proteome</keyword>
<gene>
    <name evidence="1" type="ORF">ACFPPD_06405</name>
</gene>
<dbReference type="RefSeq" id="WP_209748722.1">
    <property type="nucleotide sequence ID" value="NZ_JBHSMH010000011.1"/>
</dbReference>
<dbReference type="GO" id="GO:0016787">
    <property type="term" value="F:hydrolase activity"/>
    <property type="evidence" value="ECO:0007669"/>
    <property type="project" value="UniProtKB-KW"/>
</dbReference>
<comment type="caution">
    <text evidence="1">The sequence shown here is derived from an EMBL/GenBank/DDBJ whole genome shotgun (WGS) entry which is preliminary data.</text>
</comment>
<dbReference type="InterPro" id="IPR029058">
    <property type="entry name" value="AB_hydrolase_fold"/>
</dbReference>
<dbReference type="Gene3D" id="3.40.50.1820">
    <property type="entry name" value="alpha/beta hydrolase"/>
    <property type="match status" value="1"/>
</dbReference>
<reference evidence="2" key="1">
    <citation type="journal article" date="2019" name="Int. J. Syst. Evol. Microbiol.">
        <title>The Global Catalogue of Microorganisms (GCM) 10K type strain sequencing project: providing services to taxonomists for standard genome sequencing and annotation.</title>
        <authorList>
            <consortium name="The Broad Institute Genomics Platform"/>
            <consortium name="The Broad Institute Genome Sequencing Center for Infectious Disease"/>
            <person name="Wu L."/>
            <person name="Ma J."/>
        </authorList>
    </citation>
    <scope>NUCLEOTIDE SEQUENCE [LARGE SCALE GENOMIC DNA]</scope>
    <source>
        <strain evidence="2">CCUG 57113</strain>
    </source>
</reference>
<proteinExistence type="predicted"/>
<dbReference type="Proteomes" id="UP001596105">
    <property type="component" value="Unassembled WGS sequence"/>
</dbReference>
<dbReference type="EMBL" id="JBHSMH010000011">
    <property type="protein sequence ID" value="MFC5468345.1"/>
    <property type="molecule type" value="Genomic_DNA"/>
</dbReference>
<dbReference type="SUPFAM" id="SSF53474">
    <property type="entry name" value="alpha/beta-Hydrolases"/>
    <property type="match status" value="2"/>
</dbReference>
<sequence length="300" mass="33380">MKIAVGFIHGIGKQKPDFYEGMAAALASRMHEVCPEIELISEGIYWADITDELENKLIERMAPFGLRWDRAIDARGFMISFAGDAIAYQPIPKEDDPKPHEFIYVDIHERFAGKLRSLSARAGSDAPLCLIGHSLGTIVASNYLYDLQNGKMPPRVQAIIDSGGSPLERGETLTHFYTMGSPIALWTMRFDGFGVPISIPAPNLRHADVGEWVNFYDKDDIITYPLKTLSARYDAAVAEDVEVRNPGLFAWSPLGSHGGYYHAEEIMERIVRSLADMYGKSNSRDEIAADRTGANLHTEE</sequence>
<name>A0ABW0LR23_9BACL</name>
<evidence type="ECO:0000313" key="1">
    <source>
        <dbReference type="EMBL" id="MFC5468345.1"/>
    </source>
</evidence>
<organism evidence="1 2">
    <name type="scientific">Cohnella suwonensis</name>
    <dbReference type="NCBI Taxonomy" id="696072"/>
    <lineage>
        <taxon>Bacteria</taxon>
        <taxon>Bacillati</taxon>
        <taxon>Bacillota</taxon>
        <taxon>Bacilli</taxon>
        <taxon>Bacillales</taxon>
        <taxon>Paenibacillaceae</taxon>
        <taxon>Cohnella</taxon>
    </lineage>
</organism>
<keyword evidence="1" id="KW-0378">Hydrolase</keyword>
<accession>A0ABW0LR23</accession>
<protein>
    <submittedName>
        <fullName evidence="1">Alpha/beta fold hydrolase</fullName>
    </submittedName>
</protein>
<evidence type="ECO:0000313" key="2">
    <source>
        <dbReference type="Proteomes" id="UP001596105"/>
    </source>
</evidence>